<evidence type="ECO:0000256" key="8">
    <source>
        <dbReference type="ARBA" id="ARBA00048807"/>
    </source>
</evidence>
<keyword evidence="7 9" id="KW-0456">Lyase</keyword>
<dbReference type="GO" id="GO:0008616">
    <property type="term" value="P:tRNA queuosine(34) biosynthetic process"/>
    <property type="evidence" value="ECO:0007669"/>
    <property type="project" value="UniProtKB-KW"/>
</dbReference>
<evidence type="ECO:0000256" key="9">
    <source>
        <dbReference type="PIRNR" id="PIRNR006113"/>
    </source>
</evidence>
<dbReference type="EC" id="4.-.-.-" evidence="9"/>
<keyword evidence="6 9" id="KW-0862">Zinc</keyword>
<keyword evidence="9" id="KW-0671">Queuosine biosynthesis</keyword>
<dbReference type="PANTHER" id="PTHR12589">
    <property type="entry name" value="PYRUVOYL TETRAHYDROBIOPTERIN SYNTHASE"/>
    <property type="match status" value="1"/>
</dbReference>
<evidence type="ECO:0000256" key="6">
    <source>
        <dbReference type="ARBA" id="ARBA00022833"/>
    </source>
</evidence>
<dbReference type="UniPathway" id="UPA00391"/>
<keyword evidence="5 9" id="KW-0479">Metal-binding</keyword>
<dbReference type="Pfam" id="PF01242">
    <property type="entry name" value="PTPS"/>
    <property type="match status" value="1"/>
</dbReference>
<dbReference type="GO" id="GO:0046872">
    <property type="term" value="F:metal ion binding"/>
    <property type="evidence" value="ECO:0007669"/>
    <property type="project" value="UniProtKB-KW"/>
</dbReference>
<gene>
    <name evidence="11" type="primary">queD</name>
    <name evidence="11" type="ORF">NCTC10684_05315</name>
</gene>
<sequence length="123" mass="14159">MIETYKEFTFEAAHQLQPYSGLHGHSFQVSVHLVGDPDPVFGWPANLYELEQQIEVVRMTLDHKYLNEIEGLSVPSLENVARWIWEKLEPQFPQLDRVAVRRGAQGQAEGTVYNGRVLRRARA</sequence>
<dbReference type="PIRSF" id="PIRSF006113">
    <property type="entry name" value="PTP_synth"/>
    <property type="match status" value="1"/>
</dbReference>
<evidence type="ECO:0000256" key="3">
    <source>
        <dbReference type="ARBA" id="ARBA00008900"/>
    </source>
</evidence>
<evidence type="ECO:0000256" key="5">
    <source>
        <dbReference type="ARBA" id="ARBA00022723"/>
    </source>
</evidence>
<comment type="function">
    <text evidence="1">Catalyzes the conversion of 7,8-dihydroneopterin triphosphate (H2NTP) to 6-carboxy-5,6,7,8-tetrahydropterin (CPH4) and acetaldehyde.</text>
</comment>
<feature type="binding site" evidence="10">
    <location>
        <position position="25"/>
    </location>
    <ligand>
        <name>Zn(2+)</name>
        <dbReference type="ChEBI" id="CHEBI:29105"/>
    </ligand>
</feature>
<proteinExistence type="inferred from homology"/>
<dbReference type="InterPro" id="IPR038418">
    <property type="entry name" value="6-PTP_synth/QueD_sf"/>
</dbReference>
<dbReference type="Gene3D" id="3.30.479.10">
    <property type="entry name" value="6-pyruvoyl tetrahydropterin synthase/QueD"/>
    <property type="match status" value="1"/>
</dbReference>
<evidence type="ECO:0000256" key="4">
    <source>
        <dbReference type="ARBA" id="ARBA00018141"/>
    </source>
</evidence>
<reference evidence="11 12" key="1">
    <citation type="submission" date="2018-06" db="EMBL/GenBank/DDBJ databases">
        <authorList>
            <consortium name="Pathogen Informatics"/>
            <person name="Doyle S."/>
        </authorList>
    </citation>
    <scope>NUCLEOTIDE SEQUENCE [LARGE SCALE GENOMIC DNA]</scope>
    <source>
        <strain evidence="11 12">NCTC10684</strain>
    </source>
</reference>
<name>A0A381ILX7_AMIAI</name>
<feature type="binding site" evidence="10">
    <location>
        <position position="14"/>
    </location>
    <ligand>
        <name>Zn(2+)</name>
        <dbReference type="ChEBI" id="CHEBI:29105"/>
    </ligand>
</feature>
<evidence type="ECO:0000256" key="2">
    <source>
        <dbReference type="ARBA" id="ARBA00005061"/>
    </source>
</evidence>
<dbReference type="SUPFAM" id="SSF55620">
    <property type="entry name" value="Tetrahydrobiopterin biosynthesis enzymes-like"/>
    <property type="match status" value="1"/>
</dbReference>
<dbReference type="RefSeq" id="WP_165916115.1">
    <property type="nucleotide sequence ID" value="NZ_BAAAVY010000014.1"/>
</dbReference>
<evidence type="ECO:0000313" key="11">
    <source>
        <dbReference type="EMBL" id="SUY29083.1"/>
    </source>
</evidence>
<evidence type="ECO:0000256" key="1">
    <source>
        <dbReference type="ARBA" id="ARBA00002285"/>
    </source>
</evidence>
<dbReference type="AlphaFoldDB" id="A0A381ILX7"/>
<dbReference type="Proteomes" id="UP000254701">
    <property type="component" value="Unassembled WGS sequence"/>
</dbReference>
<dbReference type="InterPro" id="IPR007115">
    <property type="entry name" value="6-PTP_synth/QueD"/>
</dbReference>
<dbReference type="PANTHER" id="PTHR12589:SF7">
    <property type="entry name" value="6-PYRUVOYL TETRAHYDROBIOPTERIN SYNTHASE"/>
    <property type="match status" value="1"/>
</dbReference>
<evidence type="ECO:0000256" key="10">
    <source>
        <dbReference type="PIRSR" id="PIRSR006113-2"/>
    </source>
</evidence>
<accession>A0A381ILX7</accession>
<dbReference type="GO" id="GO:0070497">
    <property type="term" value="F:6-carboxytetrahydropterin synthase activity"/>
    <property type="evidence" value="ECO:0007669"/>
    <property type="project" value="UniProtKB-EC"/>
</dbReference>
<protein>
    <recommendedName>
        <fullName evidence="4 9">6-carboxy-5,6,7,8-tetrahydropterin synthase</fullName>
        <ecNumber evidence="9">4.-.-.-</ecNumber>
    </recommendedName>
</protein>
<organism evidence="11 12">
    <name type="scientific">Aminobacter aminovorans</name>
    <name type="common">Chelatobacter heintzii</name>
    <dbReference type="NCBI Taxonomy" id="83263"/>
    <lineage>
        <taxon>Bacteria</taxon>
        <taxon>Pseudomonadati</taxon>
        <taxon>Pseudomonadota</taxon>
        <taxon>Alphaproteobacteria</taxon>
        <taxon>Hyphomicrobiales</taxon>
        <taxon>Phyllobacteriaceae</taxon>
        <taxon>Aminobacter</taxon>
    </lineage>
</organism>
<comment type="similarity">
    <text evidence="3 9">Belongs to the PTPS family. QueD subfamily.</text>
</comment>
<comment type="catalytic activity">
    <reaction evidence="8 9">
        <text>7,8-dihydroneopterin 3'-triphosphate + H2O = 6-carboxy-5,6,7,8-tetrahydropterin + triphosphate + acetaldehyde + 2 H(+)</text>
        <dbReference type="Rhea" id="RHEA:27966"/>
        <dbReference type="ChEBI" id="CHEBI:15343"/>
        <dbReference type="ChEBI" id="CHEBI:15377"/>
        <dbReference type="ChEBI" id="CHEBI:15378"/>
        <dbReference type="ChEBI" id="CHEBI:18036"/>
        <dbReference type="ChEBI" id="CHEBI:58462"/>
        <dbReference type="ChEBI" id="CHEBI:61032"/>
        <dbReference type="EC" id="4.1.2.50"/>
    </reaction>
</comment>
<evidence type="ECO:0000313" key="12">
    <source>
        <dbReference type="Proteomes" id="UP000254701"/>
    </source>
</evidence>
<evidence type="ECO:0000256" key="7">
    <source>
        <dbReference type="ARBA" id="ARBA00023239"/>
    </source>
</evidence>
<comment type="pathway">
    <text evidence="2 9">Purine metabolism; 7-cyano-7-deazaguanine biosynthesis.</text>
</comment>
<feature type="binding site" evidence="10">
    <location>
        <position position="23"/>
    </location>
    <ligand>
        <name>Zn(2+)</name>
        <dbReference type="ChEBI" id="CHEBI:29105"/>
    </ligand>
</feature>
<comment type="cofactor">
    <cofactor evidence="9 10">
        <name>Zn(2+)</name>
        <dbReference type="ChEBI" id="CHEBI:29105"/>
    </cofactor>
    <text evidence="9 10">Binds 1 zinc ion per subunit.</text>
</comment>
<dbReference type="EMBL" id="UFSM01000003">
    <property type="protein sequence ID" value="SUY29083.1"/>
    <property type="molecule type" value="Genomic_DNA"/>
</dbReference>